<accession>A0AA36HNS3</accession>
<evidence type="ECO:0000313" key="7">
    <source>
        <dbReference type="EMBL" id="CAJ1372533.1"/>
    </source>
</evidence>
<keyword evidence="2" id="KW-0285">Flavoprotein</keyword>
<organism evidence="7 8">
    <name type="scientific">Effrenium voratum</name>
    <dbReference type="NCBI Taxonomy" id="2562239"/>
    <lineage>
        <taxon>Eukaryota</taxon>
        <taxon>Sar</taxon>
        <taxon>Alveolata</taxon>
        <taxon>Dinophyceae</taxon>
        <taxon>Suessiales</taxon>
        <taxon>Symbiodiniaceae</taxon>
        <taxon>Effrenium</taxon>
    </lineage>
</organism>
<feature type="region of interest" description="Disordered" evidence="5">
    <location>
        <begin position="592"/>
        <end position="611"/>
    </location>
</feature>
<dbReference type="Pfam" id="PF01565">
    <property type="entry name" value="FAD_binding_4"/>
    <property type="match status" value="1"/>
</dbReference>
<dbReference type="AlphaFoldDB" id="A0AA36HNS3"/>
<dbReference type="GO" id="GO:0055085">
    <property type="term" value="P:transmembrane transport"/>
    <property type="evidence" value="ECO:0007669"/>
    <property type="project" value="InterPro"/>
</dbReference>
<keyword evidence="8" id="KW-1185">Reference proteome</keyword>
<dbReference type="Proteomes" id="UP001178507">
    <property type="component" value="Unassembled WGS sequence"/>
</dbReference>
<evidence type="ECO:0000313" key="8">
    <source>
        <dbReference type="Proteomes" id="UP001178507"/>
    </source>
</evidence>
<dbReference type="SUPFAM" id="SSF56176">
    <property type="entry name" value="FAD-binding/transporter-associated domain-like"/>
    <property type="match status" value="1"/>
</dbReference>
<evidence type="ECO:0000256" key="4">
    <source>
        <dbReference type="ARBA" id="ARBA00023002"/>
    </source>
</evidence>
<dbReference type="PANTHER" id="PTHR43716:SF1">
    <property type="entry name" value="D-2-HYDROXYGLUTARATE DEHYDROGENASE, MITOCHONDRIAL"/>
    <property type="match status" value="1"/>
</dbReference>
<dbReference type="InterPro" id="IPR016164">
    <property type="entry name" value="FAD-linked_Oxase-like_C"/>
</dbReference>
<evidence type="ECO:0000256" key="2">
    <source>
        <dbReference type="ARBA" id="ARBA00022630"/>
    </source>
</evidence>
<name>A0AA36HNS3_9DINO</name>
<keyword evidence="4" id="KW-0560">Oxidoreductase</keyword>
<evidence type="ECO:0000259" key="6">
    <source>
        <dbReference type="PROSITE" id="PS51387"/>
    </source>
</evidence>
<dbReference type="GO" id="GO:0016491">
    <property type="term" value="F:oxidoreductase activity"/>
    <property type="evidence" value="ECO:0007669"/>
    <property type="project" value="UniProtKB-KW"/>
</dbReference>
<dbReference type="PANTHER" id="PTHR43716">
    <property type="entry name" value="D-2-HYDROXYGLUTARATE DEHYDROGENASE, MITOCHONDRIAL"/>
    <property type="match status" value="1"/>
</dbReference>
<dbReference type="Gene3D" id="3.30.465.10">
    <property type="match status" value="1"/>
</dbReference>
<dbReference type="InterPro" id="IPR051264">
    <property type="entry name" value="FAD-oxidored/transferase_4"/>
</dbReference>
<dbReference type="InterPro" id="IPR016169">
    <property type="entry name" value="FAD-bd_PCMH_sub2"/>
</dbReference>
<dbReference type="GO" id="GO:0022904">
    <property type="term" value="P:respiratory electron transport chain"/>
    <property type="evidence" value="ECO:0007669"/>
    <property type="project" value="TreeGrafter"/>
</dbReference>
<dbReference type="EMBL" id="CAUJNA010000140">
    <property type="protein sequence ID" value="CAJ1372533.1"/>
    <property type="molecule type" value="Genomic_DNA"/>
</dbReference>
<dbReference type="InterPro" id="IPR016167">
    <property type="entry name" value="FAD-bd_PCMH_sub1"/>
</dbReference>
<dbReference type="InterPro" id="IPR036318">
    <property type="entry name" value="FAD-bd_PCMH-like_sf"/>
</dbReference>
<keyword evidence="3" id="KW-0274">FAD</keyword>
<comment type="cofactor">
    <cofactor evidence="1">
        <name>FAD</name>
        <dbReference type="ChEBI" id="CHEBI:57692"/>
    </cofactor>
</comment>
<evidence type="ECO:0000256" key="3">
    <source>
        <dbReference type="ARBA" id="ARBA00022827"/>
    </source>
</evidence>
<dbReference type="Pfam" id="PF09330">
    <property type="entry name" value="Lact-deh-memb"/>
    <property type="match status" value="1"/>
</dbReference>
<comment type="caution">
    <text evidence="7">The sequence shown here is derived from an EMBL/GenBank/DDBJ whole genome shotgun (WGS) entry which is preliminary data.</text>
</comment>
<dbReference type="Gene3D" id="3.30.43.10">
    <property type="entry name" value="Uridine Diphospho-n-acetylenolpyruvylglucosamine Reductase, domain 2"/>
    <property type="match status" value="2"/>
</dbReference>
<protein>
    <recommendedName>
        <fullName evidence="6">FAD-binding PCMH-type domain-containing protein</fullName>
    </recommendedName>
</protein>
<evidence type="ECO:0000256" key="5">
    <source>
        <dbReference type="SAM" id="MobiDB-lite"/>
    </source>
</evidence>
<feature type="compositionally biased region" description="Basic and acidic residues" evidence="5">
    <location>
        <begin position="595"/>
        <end position="611"/>
    </location>
</feature>
<dbReference type="InterPro" id="IPR016166">
    <property type="entry name" value="FAD-bd_PCMH"/>
</dbReference>
<feature type="non-terminal residue" evidence="7">
    <location>
        <position position="637"/>
    </location>
</feature>
<sequence>EGSSPHLLCTLDCTFIAMRRCPQLRLARAFAASAKPGAGRTYGLGALCGVGLGGCGFGLALGQWDAQLRLRQLPACGRVCCEDLTAAQKALPEKLRAIVGKQHVAENVIETGTMVGQGHALLVARPGTLKEAQEVLKACVEADVAVYPQGAKTGITGGSVPRDGGDRPSVVINMKRLEKILPIGEGQQVLCFAGAGIFSVQEALKAVSRDSHSVLGSIFLNPSVAAGVAFGSGGTQIHKGPAFTERALFLRVGKDGTVELVNTLGLKPQDDVLSFLEEAKALSASDVDPACRRSGSWPKYRQQLCQLDAKVSRYNADTTGEDCCRSEGKVLILATIHDTFPLPKESKTVWISCKDFATAQLMKEKVALASAECLPKQLEYLSRAQFDCCDQGGRVLVKLIEMVGMMNLGTLWNFKLKFESLPIPFANLIADKMLWYLNPIFPESLPKQIMKQGKEFDHHLIMEMTEFGGGELRRLEEALQKQMAKLPEGQAQLYECKEDWEKSRVMLFRFAVQPSIRTLTVGKGKQGLIIDYALPKNHKGILELPDDFPVEMRCLCSHFGCNVYHESMMLSTGVDVHEVHDRVAKLIEAAGGKVPAEHGHGTEYEAPSDTKQRWQRIDPRNVMNPGVGGSSSLRNYA</sequence>
<feature type="domain" description="FAD-binding PCMH-type" evidence="6">
    <location>
        <begin position="114"/>
        <end position="293"/>
    </location>
</feature>
<dbReference type="GO" id="GO:0071949">
    <property type="term" value="F:FAD binding"/>
    <property type="evidence" value="ECO:0007669"/>
    <property type="project" value="InterPro"/>
</dbReference>
<dbReference type="InterPro" id="IPR006094">
    <property type="entry name" value="Oxid_FAD_bind_N"/>
</dbReference>
<dbReference type="SUPFAM" id="SSF55103">
    <property type="entry name" value="FAD-linked oxidases, C-terminal domain"/>
    <property type="match status" value="1"/>
</dbReference>
<dbReference type="PROSITE" id="PS51387">
    <property type="entry name" value="FAD_PCMH"/>
    <property type="match status" value="1"/>
</dbReference>
<reference evidence="7" key="1">
    <citation type="submission" date="2023-08" db="EMBL/GenBank/DDBJ databases">
        <authorList>
            <person name="Chen Y."/>
            <person name="Shah S."/>
            <person name="Dougan E. K."/>
            <person name="Thang M."/>
            <person name="Chan C."/>
        </authorList>
    </citation>
    <scope>NUCLEOTIDE SEQUENCE</scope>
</reference>
<gene>
    <name evidence="7" type="ORF">EVOR1521_LOCUS2593</name>
</gene>
<proteinExistence type="predicted"/>
<evidence type="ECO:0000256" key="1">
    <source>
        <dbReference type="ARBA" id="ARBA00001974"/>
    </source>
</evidence>
<dbReference type="InterPro" id="IPR015409">
    <property type="entry name" value="Lactate_DH_C"/>
</dbReference>